<dbReference type="Proteomes" id="UP000516428">
    <property type="component" value="Chromosome"/>
</dbReference>
<feature type="transmembrane region" description="Helical" evidence="2">
    <location>
        <begin position="299"/>
        <end position="320"/>
    </location>
</feature>
<evidence type="ECO:0000256" key="1">
    <source>
        <dbReference type="SAM" id="MobiDB-lite"/>
    </source>
</evidence>
<dbReference type="KEGG" id="sxn:IAG42_24470"/>
<name>A0A7H1BCG9_9ACTN</name>
<keyword evidence="2" id="KW-0472">Membrane</keyword>
<feature type="region of interest" description="Disordered" evidence="1">
    <location>
        <begin position="322"/>
        <end position="352"/>
    </location>
</feature>
<dbReference type="AlphaFoldDB" id="A0A7H1BCG9"/>
<dbReference type="InterPro" id="IPR021424">
    <property type="entry name" value="PorA"/>
</dbReference>
<dbReference type="Pfam" id="PF11271">
    <property type="entry name" value="PorA"/>
    <property type="match status" value="1"/>
</dbReference>
<accession>A0A7H1BCG9</accession>
<sequence length="352" mass="37966">MSRSASHASPTSTRAASRTFPLVAIGVGAFLLVLAGLLAWYVEPRAERTPLNTDTTTVFTGTGSYFDTGKIRTVHDKRITITRQVRGDVADGERGGTAVWDVTTSVDTDASLPAADPHDALQWTQERWVTDRKTNLPVHCCGESPAFRGEAYLKFPFRVERRTYTWWDNTLGATIPLRFRGTTKVQGYEGYRFTGTVAPARTGSRLVPGKLVGQPKRGQVLAEEWYANHGVELVVDRRTGRVLYAAIGPRKTLRAPGTDRDAAVLLDSRKIAFTPATQRAQVALAQDDNDRLTLLGTTVPLVAGGAGLLALAAGAVLLAVRGGRGTGGGRRPEGLRRPDPDTSPTALETSTM</sequence>
<dbReference type="RefSeq" id="WP_188339107.1">
    <property type="nucleotide sequence ID" value="NZ_CP061281.1"/>
</dbReference>
<reference evidence="3 4" key="1">
    <citation type="submission" date="2020-09" db="EMBL/GenBank/DDBJ databases">
        <title>A novel species.</title>
        <authorList>
            <person name="Gao J."/>
        </authorList>
    </citation>
    <scope>NUCLEOTIDE SEQUENCE [LARGE SCALE GENOMIC DNA]</scope>
    <source>
        <strain evidence="3 4">CRXT-Y-14</strain>
    </source>
</reference>
<evidence type="ECO:0000313" key="3">
    <source>
        <dbReference type="EMBL" id="QNS06424.1"/>
    </source>
</evidence>
<evidence type="ECO:0000256" key="2">
    <source>
        <dbReference type="SAM" id="Phobius"/>
    </source>
</evidence>
<dbReference type="EMBL" id="CP061281">
    <property type="protein sequence ID" value="QNS06424.1"/>
    <property type="molecule type" value="Genomic_DNA"/>
</dbReference>
<proteinExistence type="predicted"/>
<feature type="compositionally biased region" description="Polar residues" evidence="1">
    <location>
        <begin position="342"/>
        <end position="352"/>
    </location>
</feature>
<feature type="transmembrane region" description="Helical" evidence="2">
    <location>
        <begin position="20"/>
        <end position="42"/>
    </location>
</feature>
<keyword evidence="2" id="KW-1133">Transmembrane helix</keyword>
<feature type="compositionally biased region" description="Basic and acidic residues" evidence="1">
    <location>
        <begin position="330"/>
        <end position="340"/>
    </location>
</feature>
<keyword evidence="4" id="KW-1185">Reference proteome</keyword>
<gene>
    <name evidence="3" type="ORF">IAG42_24470</name>
</gene>
<organism evidence="3 4">
    <name type="scientific">Streptomyces xanthii</name>
    <dbReference type="NCBI Taxonomy" id="2768069"/>
    <lineage>
        <taxon>Bacteria</taxon>
        <taxon>Bacillati</taxon>
        <taxon>Actinomycetota</taxon>
        <taxon>Actinomycetes</taxon>
        <taxon>Kitasatosporales</taxon>
        <taxon>Streptomycetaceae</taxon>
        <taxon>Streptomyces</taxon>
    </lineage>
</organism>
<evidence type="ECO:0000313" key="4">
    <source>
        <dbReference type="Proteomes" id="UP000516428"/>
    </source>
</evidence>
<protein>
    <submittedName>
        <fullName evidence="3">DUF3068 domain-containing protein</fullName>
    </submittedName>
</protein>
<keyword evidence="2" id="KW-0812">Transmembrane</keyword>